<sequence>MRYGIHRPASEKKSKYVHEKTPADCMLMLRWGDSRLQQCDAKADKAPLSIMDACTIMHQHPYDEVKVTARAMCMNTIPWQNSRHSMPTPMYRAYDQVHRVTSAPLYVHRVTSAPLVGRTYSRLQVEFSTRLVRLHAPLWLIASQSNTVTPVRPSRSDPTCALNSDTDDMPSVEYHGCTIACIISFTSFLCLIFAKRHSRAEKPLPPGPRRSPLIGNLFNAPRARKPWVAFRHLMQTYGDIVYLEVLGRRMLLLGNPSDILEFLDKRSSITSDRAYSPLISLAGQAYNFGFMPYGQWWRRHRRMFWQQFHPGVVSRYWPIQKSRTHDFLVKLLEQPTSCQKLIRYCFSTTALKVVYNVDIDDVQDTRPSGKYTFVNYPVISQAGGGCTTLWSDPLGIIEEIFVGLREVTISVQFILESFPFVQHLPTWTPGIGKFLKQISRSRITNEHLIAREFNEARARAEINDAEDPSVVTLMLHRLAQTTSSDGDARDEEEVIAKDVAGVAMEASTDTTFSTAEGFFVAMSLHPEVQQKARAELDLIVGPHRLPDFSDRDSLVYINAIVKESLRWHNVLPLGISHNTTEDTELHGYHIPASTAVVPNIWACMHDPRFYPEPERFNPDRFIRDGQLDRGALDPSDFAFGFGRRICPGRHFAEAGLFIAIASVLLLHVFEIVPPLDEDGRPVNIEYERRHGLLSYPEKFACDVKPRSENAISLIRGLRPANDHDMTADEQI</sequence>
<comment type="caution">
    <text evidence="1">The sequence shown here is derived from an EMBL/GenBank/DDBJ whole genome shotgun (WGS) entry which is preliminary data.</text>
</comment>
<evidence type="ECO:0000313" key="1">
    <source>
        <dbReference type="EMBL" id="KAJ3012060.1"/>
    </source>
</evidence>
<dbReference type="Proteomes" id="UP001144978">
    <property type="component" value="Unassembled WGS sequence"/>
</dbReference>
<proteinExistence type="predicted"/>
<accession>A0ACC1Q774</accession>
<keyword evidence="2" id="KW-1185">Reference proteome</keyword>
<evidence type="ECO:0000313" key="2">
    <source>
        <dbReference type="Proteomes" id="UP001144978"/>
    </source>
</evidence>
<reference evidence="1" key="1">
    <citation type="submission" date="2022-08" db="EMBL/GenBank/DDBJ databases">
        <title>Genome Sequence of Pycnoporus sanguineus.</title>
        <authorList>
            <person name="Buettner E."/>
        </authorList>
    </citation>
    <scope>NUCLEOTIDE SEQUENCE</scope>
    <source>
        <strain evidence="1">CG-C14</strain>
    </source>
</reference>
<protein>
    <submittedName>
        <fullName evidence="1">Uncharacterized protein</fullName>
    </submittedName>
</protein>
<organism evidence="1 2">
    <name type="scientific">Trametes sanguinea</name>
    <dbReference type="NCBI Taxonomy" id="158606"/>
    <lineage>
        <taxon>Eukaryota</taxon>
        <taxon>Fungi</taxon>
        <taxon>Dikarya</taxon>
        <taxon>Basidiomycota</taxon>
        <taxon>Agaricomycotina</taxon>
        <taxon>Agaricomycetes</taxon>
        <taxon>Polyporales</taxon>
        <taxon>Polyporaceae</taxon>
        <taxon>Trametes</taxon>
    </lineage>
</organism>
<gene>
    <name evidence="1" type="ORF">NUW54_g1984</name>
</gene>
<name>A0ACC1Q774_9APHY</name>
<dbReference type="EMBL" id="JANSHE010000353">
    <property type="protein sequence ID" value="KAJ3012060.1"/>
    <property type="molecule type" value="Genomic_DNA"/>
</dbReference>